<feature type="non-terminal residue" evidence="1">
    <location>
        <position position="91"/>
    </location>
</feature>
<name>A0ABR7REY5_9PROT</name>
<protein>
    <submittedName>
        <fullName evidence="1">Uncharacterized protein</fullName>
    </submittedName>
</protein>
<comment type="caution">
    <text evidence="1">The sequence shown here is derived from an EMBL/GenBank/DDBJ whole genome shotgun (WGS) entry which is preliminary data.</text>
</comment>
<proteinExistence type="predicted"/>
<dbReference type="EMBL" id="JACTUZ010000283">
    <property type="protein sequence ID" value="MBC9180313.1"/>
    <property type="molecule type" value="Genomic_DNA"/>
</dbReference>
<evidence type="ECO:0000313" key="1">
    <source>
        <dbReference type="EMBL" id="MBC9180313.1"/>
    </source>
</evidence>
<evidence type="ECO:0000313" key="2">
    <source>
        <dbReference type="Proteomes" id="UP000603940"/>
    </source>
</evidence>
<keyword evidence="2" id="KW-1185">Reference proteome</keyword>
<sequence length="91" mass="9689">MAGEDDLRERLRKIEAVIVGAGMTGEREAAGAALERVKVELERALRAHLQGATAPIIHDAVHANTSDAEEVNPDLPSIGFLEAVMDLCASK</sequence>
<reference evidence="1 2" key="1">
    <citation type="journal article" date="2009" name="Int. J. Syst. Evol. Microbiol.">
        <title>Transfer of Teichococcus ludipueritiae and Muricoccus roseus to the genus Roseomonas, as Roseomonas ludipueritiae comb. nov. and Roseomonas rosea comb. nov., respectively, and emended description of the genus Roseomonas.</title>
        <authorList>
            <person name="Sanchez-Porro C."/>
            <person name="Gallego V."/>
            <person name="Busse H.J."/>
            <person name="Kampfer P."/>
            <person name="Ventosa A."/>
        </authorList>
    </citation>
    <scope>NUCLEOTIDE SEQUENCE [LARGE SCALE GENOMIC DNA]</scope>
    <source>
        <strain evidence="1 2">DSM 14915</strain>
    </source>
</reference>
<gene>
    <name evidence="1" type="ORF">IBL25_25535</name>
</gene>
<accession>A0ABR7REY5</accession>
<organism evidence="1 2">
    <name type="scientific">Pseudoroseomonas ludipueritiae</name>
    <dbReference type="NCBI Taxonomy" id="198093"/>
    <lineage>
        <taxon>Bacteria</taxon>
        <taxon>Pseudomonadati</taxon>
        <taxon>Pseudomonadota</taxon>
        <taxon>Alphaproteobacteria</taxon>
        <taxon>Acetobacterales</taxon>
        <taxon>Acetobacteraceae</taxon>
        <taxon>Pseudoroseomonas</taxon>
    </lineage>
</organism>
<dbReference type="Proteomes" id="UP000603940">
    <property type="component" value="Unassembled WGS sequence"/>
</dbReference>